<name>A0A4R7EXJ6_9FLAO</name>
<evidence type="ECO:0000313" key="1">
    <source>
        <dbReference type="EMBL" id="TDS56532.1"/>
    </source>
</evidence>
<dbReference type="OrthoDB" id="9796281at2"/>
<dbReference type="GO" id="GO:0016740">
    <property type="term" value="F:transferase activity"/>
    <property type="evidence" value="ECO:0007669"/>
    <property type="project" value="UniProtKB-KW"/>
</dbReference>
<sequence length="241" mass="28160">MYISEELIATIKELQQLTILEQFYLAGGTNLSIRYNHRESVDIDLFCEDIIGIEGFSELKKNIEEHFQERIINIGFPTSQSDELVYLKTILKTENSFIKVEFIQGFKLLFPISIIDGMRLADEKDIGLFKLESLVNRYAEKDLYDLDYITDNPNQSLEKLMSLYAQKKQLYIDSNINTIFTLSNDFCPLKNPELLLLENHIEAQGKIPYHSDSKLRNNKTSFRYHKLNWNVKVKSFLKNSI</sequence>
<protein>
    <submittedName>
        <fullName evidence="1">Nucleotidyltransferase AbiEii toxin of type IV toxin-antitoxin system</fullName>
    </submittedName>
</protein>
<keyword evidence="2" id="KW-1185">Reference proteome</keyword>
<proteinExistence type="predicted"/>
<organism evidence="1 2">
    <name type="scientific">Myroides indicus</name>
    <dbReference type="NCBI Taxonomy" id="1323422"/>
    <lineage>
        <taxon>Bacteria</taxon>
        <taxon>Pseudomonadati</taxon>
        <taxon>Bacteroidota</taxon>
        <taxon>Flavobacteriia</taxon>
        <taxon>Flavobacteriales</taxon>
        <taxon>Flavobacteriaceae</taxon>
        <taxon>Myroides</taxon>
    </lineage>
</organism>
<reference evidence="1 2" key="1">
    <citation type="submission" date="2019-03" db="EMBL/GenBank/DDBJ databases">
        <title>Genomic Encyclopedia of Archaeal and Bacterial Type Strains, Phase II (KMG-II): from individual species to whole genera.</title>
        <authorList>
            <person name="Goeker M."/>
        </authorList>
    </citation>
    <scope>NUCLEOTIDE SEQUENCE [LARGE SCALE GENOMIC DNA]</scope>
    <source>
        <strain evidence="1 2">DSM 28213</strain>
    </source>
</reference>
<keyword evidence="1" id="KW-0808">Transferase</keyword>
<dbReference type="Pfam" id="PF08843">
    <property type="entry name" value="AbiEii"/>
    <property type="match status" value="1"/>
</dbReference>
<dbReference type="Gene3D" id="3.10.450.620">
    <property type="entry name" value="JHP933, nucleotidyltransferase-like core domain"/>
    <property type="match status" value="1"/>
</dbReference>
<dbReference type="EMBL" id="SOAG01000020">
    <property type="protein sequence ID" value="TDS56532.1"/>
    <property type="molecule type" value="Genomic_DNA"/>
</dbReference>
<accession>A0A4R7EXJ6</accession>
<gene>
    <name evidence="1" type="ORF">C8P70_12025</name>
</gene>
<dbReference type="Proteomes" id="UP000295215">
    <property type="component" value="Unassembled WGS sequence"/>
</dbReference>
<dbReference type="RefSeq" id="WP_133713043.1">
    <property type="nucleotide sequence ID" value="NZ_SOAG01000020.1"/>
</dbReference>
<comment type="caution">
    <text evidence="1">The sequence shown here is derived from an EMBL/GenBank/DDBJ whole genome shotgun (WGS) entry which is preliminary data.</text>
</comment>
<evidence type="ECO:0000313" key="2">
    <source>
        <dbReference type="Proteomes" id="UP000295215"/>
    </source>
</evidence>
<dbReference type="InterPro" id="IPR014942">
    <property type="entry name" value="AbiEii"/>
</dbReference>
<dbReference type="AlphaFoldDB" id="A0A4R7EXJ6"/>